<evidence type="ECO:0000256" key="1">
    <source>
        <dbReference type="SAM" id="MobiDB-lite"/>
    </source>
</evidence>
<protein>
    <recommendedName>
        <fullName evidence="2">Complementary sex determination N-terminal domain-containing protein</fullName>
    </recommendedName>
</protein>
<feature type="domain" description="Complementary sex determination N-terminal" evidence="2">
    <location>
        <begin position="13"/>
        <end position="150"/>
    </location>
</feature>
<dbReference type="OrthoDB" id="8194777at2759"/>
<name>E2BB99_HARSA</name>
<gene>
    <name evidence="3" type="ORF">EAI_05926</name>
</gene>
<proteinExistence type="predicted"/>
<dbReference type="AlphaFoldDB" id="E2BB99"/>
<dbReference type="InterPro" id="IPR022063">
    <property type="entry name" value="Sex_determin_N"/>
</dbReference>
<keyword evidence="4" id="KW-1185">Reference proteome</keyword>
<sequence length="188" mass="22388">MWLKWEEAWEEDKLRRRLEWIRQQEFEIQHIKLKQQMIINYEKKRAEAMKLKPTSSHHSRSKSRSKSPSYRRHKEKSQLDAFKSDTIFKKLDGSASEAVPLFKGPEGTQINTTELRRIKVDIYRNIPTKRQVTDLQRDILNPEDVILKRREGEGSKPIFERDEIKVIGEVEERRTVVATDGEQSGMYY</sequence>
<evidence type="ECO:0000259" key="2">
    <source>
        <dbReference type="Pfam" id="PF12278"/>
    </source>
</evidence>
<feature type="region of interest" description="Disordered" evidence="1">
    <location>
        <begin position="49"/>
        <end position="77"/>
    </location>
</feature>
<dbReference type="Proteomes" id="UP000008237">
    <property type="component" value="Unassembled WGS sequence"/>
</dbReference>
<feature type="compositionally biased region" description="Basic residues" evidence="1">
    <location>
        <begin position="55"/>
        <end position="75"/>
    </location>
</feature>
<evidence type="ECO:0000313" key="4">
    <source>
        <dbReference type="Proteomes" id="UP000008237"/>
    </source>
</evidence>
<dbReference type="EMBL" id="GL446957">
    <property type="protein sequence ID" value="EFN87027.1"/>
    <property type="molecule type" value="Genomic_DNA"/>
</dbReference>
<dbReference type="InParanoid" id="E2BB99"/>
<dbReference type="STRING" id="610380.E2BB99"/>
<accession>E2BB99</accession>
<organism evidence="4">
    <name type="scientific">Harpegnathos saltator</name>
    <name type="common">Jerdon's jumping ant</name>
    <dbReference type="NCBI Taxonomy" id="610380"/>
    <lineage>
        <taxon>Eukaryota</taxon>
        <taxon>Metazoa</taxon>
        <taxon>Ecdysozoa</taxon>
        <taxon>Arthropoda</taxon>
        <taxon>Hexapoda</taxon>
        <taxon>Insecta</taxon>
        <taxon>Pterygota</taxon>
        <taxon>Neoptera</taxon>
        <taxon>Endopterygota</taxon>
        <taxon>Hymenoptera</taxon>
        <taxon>Apocrita</taxon>
        <taxon>Aculeata</taxon>
        <taxon>Formicoidea</taxon>
        <taxon>Formicidae</taxon>
        <taxon>Ponerinae</taxon>
        <taxon>Ponerini</taxon>
        <taxon>Harpegnathos</taxon>
    </lineage>
</organism>
<reference evidence="3 4" key="1">
    <citation type="journal article" date="2010" name="Science">
        <title>Genomic comparison of the ants Camponotus floridanus and Harpegnathos saltator.</title>
        <authorList>
            <person name="Bonasio R."/>
            <person name="Zhang G."/>
            <person name="Ye C."/>
            <person name="Mutti N.S."/>
            <person name="Fang X."/>
            <person name="Qin N."/>
            <person name="Donahue G."/>
            <person name="Yang P."/>
            <person name="Li Q."/>
            <person name="Li C."/>
            <person name="Zhang P."/>
            <person name="Huang Z."/>
            <person name="Berger S.L."/>
            <person name="Reinberg D."/>
            <person name="Wang J."/>
            <person name="Liebig J."/>
        </authorList>
    </citation>
    <scope>NUCLEOTIDE SEQUENCE [LARGE SCALE GENOMIC DNA]</scope>
    <source>
        <strain evidence="3 4">R22 G/1</strain>
    </source>
</reference>
<evidence type="ECO:0000313" key="3">
    <source>
        <dbReference type="EMBL" id="EFN87027.1"/>
    </source>
</evidence>
<dbReference type="Pfam" id="PF12278">
    <property type="entry name" value="SDP_N"/>
    <property type="match status" value="1"/>
</dbReference>
<dbReference type="OMA" id="NEDHNSH"/>